<reference evidence="2" key="1">
    <citation type="journal article" date="2020" name="bioRxiv">
        <title>A rank-normalized archaeal taxonomy based on genome phylogeny resolves widespread incomplete and uneven classifications.</title>
        <authorList>
            <person name="Rinke C."/>
            <person name="Chuvochina M."/>
            <person name="Mussig A.J."/>
            <person name="Chaumeil P.-A."/>
            <person name="Waite D.W."/>
            <person name="Whitman W.B."/>
            <person name="Parks D.H."/>
            <person name="Hugenholtz P."/>
        </authorList>
    </citation>
    <scope>NUCLEOTIDE SEQUENCE</scope>
    <source>
        <strain evidence="2">UBA10191</strain>
    </source>
</reference>
<feature type="transmembrane region" description="Helical" evidence="1">
    <location>
        <begin position="112"/>
        <end position="139"/>
    </location>
</feature>
<feature type="transmembrane region" description="Helical" evidence="1">
    <location>
        <begin position="34"/>
        <end position="54"/>
    </location>
</feature>
<dbReference type="EMBL" id="JAGVWB010000012">
    <property type="protein sequence ID" value="MBS3058162.1"/>
    <property type="molecule type" value="Genomic_DNA"/>
</dbReference>
<organism evidence="2 4">
    <name type="scientific">Candidatus Iainarchaeum sp</name>
    <dbReference type="NCBI Taxonomy" id="3101447"/>
    <lineage>
        <taxon>Archaea</taxon>
        <taxon>Candidatus Iainarchaeota</taxon>
        <taxon>Candidatus Iainarchaeia</taxon>
        <taxon>Candidatus Iainarchaeales</taxon>
        <taxon>Candidatus Iainarchaeaceae</taxon>
        <taxon>Candidatus Iainarchaeum</taxon>
    </lineage>
</organism>
<comment type="caution">
    <text evidence="2">The sequence shown here is derived from an EMBL/GenBank/DDBJ whole genome shotgun (WGS) entry which is preliminary data.</text>
</comment>
<reference evidence="3" key="3">
    <citation type="submission" date="2021-05" db="EMBL/GenBank/DDBJ databases">
        <title>Protein family content uncovers lineage relationships and bacterial pathway maintenance mechanisms in DPANN archaea.</title>
        <authorList>
            <person name="Castelle C.J."/>
            <person name="Meheust R."/>
            <person name="Jaffe A.L."/>
            <person name="Seitz K."/>
            <person name="Gong X."/>
            <person name="Baker B.J."/>
            <person name="Banfield J.F."/>
        </authorList>
    </citation>
    <scope>NUCLEOTIDE SEQUENCE</scope>
    <source>
        <strain evidence="3">RIFCSPLOWO2_01_FULL_43_13</strain>
    </source>
</reference>
<evidence type="ECO:0000256" key="1">
    <source>
        <dbReference type="SAM" id="Phobius"/>
    </source>
</evidence>
<name>A0A7J4JVQ0_9ARCH</name>
<evidence type="ECO:0000313" key="2">
    <source>
        <dbReference type="EMBL" id="HIH21544.1"/>
    </source>
</evidence>
<proteinExistence type="predicted"/>
<dbReference type="Proteomes" id="UP000680185">
    <property type="component" value="Unassembled WGS sequence"/>
</dbReference>
<evidence type="ECO:0000313" key="4">
    <source>
        <dbReference type="Proteomes" id="UP000590964"/>
    </source>
</evidence>
<feature type="transmembrane region" description="Helical" evidence="1">
    <location>
        <begin position="74"/>
        <end position="100"/>
    </location>
</feature>
<sequence>MSLRKEILEKNKARVAAVASKVLKNIGKVLGRKNYALIAIITSVVSAILLYYLMVFNVAFKSLSIFIEMNGLAFTYISIVSIAAIAILFGINTSLLAFKLKRMKKAGSKRGIAGIFGGVVGAFASGCPTCGSVVFAVLIGNPLTLFYLPFWGLELKALSIILLAISIFMLASRIDEKACKKCK</sequence>
<gene>
    <name evidence="2" type="ORF">HA222_02695</name>
    <name evidence="3" type="ORF">J4478_02055</name>
</gene>
<dbReference type="Proteomes" id="UP000590964">
    <property type="component" value="Unassembled WGS sequence"/>
</dbReference>
<keyword evidence="1" id="KW-0812">Transmembrane</keyword>
<feature type="transmembrane region" description="Helical" evidence="1">
    <location>
        <begin position="145"/>
        <end position="171"/>
    </location>
</feature>
<keyword evidence="1" id="KW-0472">Membrane</keyword>
<evidence type="ECO:0000313" key="3">
    <source>
        <dbReference type="EMBL" id="MBS3058162.1"/>
    </source>
</evidence>
<keyword evidence="1" id="KW-1133">Transmembrane helix</keyword>
<dbReference type="AlphaFoldDB" id="A0A7J4JVQ0"/>
<reference evidence="3" key="2">
    <citation type="submission" date="2021-03" db="EMBL/GenBank/DDBJ databases">
        <authorList>
            <person name="Jaffe A."/>
        </authorList>
    </citation>
    <scope>NUCLEOTIDE SEQUENCE</scope>
    <source>
        <strain evidence="3">RIFCSPLOWO2_01_FULL_43_13</strain>
    </source>
</reference>
<dbReference type="EMBL" id="DUFW01000041">
    <property type="protein sequence ID" value="HIH21544.1"/>
    <property type="molecule type" value="Genomic_DNA"/>
</dbReference>
<protein>
    <submittedName>
        <fullName evidence="2">Uncharacterized protein</fullName>
    </submittedName>
</protein>
<accession>A0A7J4JVQ0</accession>